<dbReference type="STRING" id="1720063.SAMN05216217_103150"/>
<proteinExistence type="inferred from homology"/>
<evidence type="ECO:0000256" key="12">
    <source>
        <dbReference type="ARBA" id="ARBA00042615"/>
    </source>
</evidence>
<dbReference type="SUPFAM" id="SSF55846">
    <property type="entry name" value="N-acetylmuramoyl-L-alanine amidase-like"/>
    <property type="match status" value="1"/>
</dbReference>
<dbReference type="PANTHER" id="PTHR30417:SF4">
    <property type="entry name" value="1,6-ANHYDRO-N-ACETYLMURAMYL-L-ALANINE AMIDASE AMPD"/>
    <property type="match status" value="1"/>
</dbReference>
<keyword evidence="6" id="KW-0963">Cytoplasm</keyword>
<keyword evidence="8" id="KW-0378">Hydrolase</keyword>
<dbReference type="Gene3D" id="3.40.80.10">
    <property type="entry name" value="Peptidoglycan recognition protein-like"/>
    <property type="match status" value="1"/>
</dbReference>
<dbReference type="SMART" id="SM00644">
    <property type="entry name" value="Ami_2"/>
    <property type="match status" value="1"/>
</dbReference>
<comment type="similarity">
    <text evidence="4">Belongs to the N-acetylmuramoyl-L-alanine amidase 2 family.</text>
</comment>
<dbReference type="Proteomes" id="UP000243629">
    <property type="component" value="Unassembled WGS sequence"/>
</dbReference>
<dbReference type="GO" id="GO:0071555">
    <property type="term" value="P:cell wall organization"/>
    <property type="evidence" value="ECO:0007669"/>
    <property type="project" value="UniProtKB-KW"/>
</dbReference>
<evidence type="ECO:0000313" key="15">
    <source>
        <dbReference type="Proteomes" id="UP000243629"/>
    </source>
</evidence>
<reference evidence="15" key="1">
    <citation type="submission" date="2016-10" db="EMBL/GenBank/DDBJ databases">
        <authorList>
            <person name="Varghese N."/>
            <person name="Submissions S."/>
        </authorList>
    </citation>
    <scope>NUCLEOTIDE SEQUENCE [LARGE SCALE GENOMIC DNA]</scope>
    <source>
        <strain evidence="15">DSM 24213</strain>
    </source>
</reference>
<dbReference type="NCBIfam" id="NF008758">
    <property type="entry name" value="PRK11789.1"/>
    <property type="match status" value="1"/>
</dbReference>
<evidence type="ECO:0000256" key="6">
    <source>
        <dbReference type="ARBA" id="ARBA00022490"/>
    </source>
</evidence>
<dbReference type="RefSeq" id="WP_093473499.1">
    <property type="nucleotide sequence ID" value="NZ_FOUI01000003.1"/>
</dbReference>
<sequence length="189" mass="21173">MQLNPRSGWLDQATICHSPHFDARPSDTEISLLVIHNISLPPGRFATGDVQRFFAGKLDPSADPYFAGIAGMRVSSHFFIERDGAPSQFVSCNDRAWHAGRSRYAGREACNDFSIGIELEGTDELPYSDQQYRTLVELTMALQKVYPALHTWRITGHEHIAPGRKTDPGPAFDWQRYFAALAAECGRFD</sequence>
<dbReference type="GO" id="GO:0009253">
    <property type="term" value="P:peptidoglycan catabolic process"/>
    <property type="evidence" value="ECO:0007669"/>
    <property type="project" value="InterPro"/>
</dbReference>
<evidence type="ECO:0000256" key="5">
    <source>
        <dbReference type="ARBA" id="ARBA00011901"/>
    </source>
</evidence>
<dbReference type="EC" id="3.5.1.28" evidence="5"/>
<protein>
    <recommendedName>
        <fullName evidence="11">1,6-anhydro-N-acetylmuramyl-L-alanine amidase AmpD</fullName>
        <ecNumber evidence="5">3.5.1.28</ecNumber>
    </recommendedName>
    <alternativeName>
        <fullName evidence="12">N-acetylmuramoyl-L-alanine amidase</fullName>
    </alternativeName>
</protein>
<dbReference type="GO" id="GO:0008745">
    <property type="term" value="F:N-acetylmuramoyl-L-alanine amidase activity"/>
    <property type="evidence" value="ECO:0007669"/>
    <property type="project" value="UniProtKB-EC"/>
</dbReference>
<evidence type="ECO:0000256" key="9">
    <source>
        <dbReference type="ARBA" id="ARBA00022833"/>
    </source>
</evidence>
<feature type="domain" description="N-acetylmuramoyl-L-alanine amidase" evidence="13">
    <location>
        <begin position="18"/>
        <end position="169"/>
    </location>
</feature>
<dbReference type="InterPro" id="IPR051206">
    <property type="entry name" value="NAMLAA_amidase_2"/>
</dbReference>
<dbReference type="Pfam" id="PF01510">
    <property type="entry name" value="Amidase_2"/>
    <property type="match status" value="1"/>
</dbReference>
<evidence type="ECO:0000256" key="4">
    <source>
        <dbReference type="ARBA" id="ARBA00007553"/>
    </source>
</evidence>
<evidence type="ECO:0000256" key="10">
    <source>
        <dbReference type="ARBA" id="ARBA00023316"/>
    </source>
</evidence>
<dbReference type="GO" id="GO:0009254">
    <property type="term" value="P:peptidoglycan turnover"/>
    <property type="evidence" value="ECO:0007669"/>
    <property type="project" value="TreeGrafter"/>
</dbReference>
<dbReference type="GO" id="GO:0046872">
    <property type="term" value="F:metal ion binding"/>
    <property type="evidence" value="ECO:0007669"/>
    <property type="project" value="UniProtKB-KW"/>
</dbReference>
<evidence type="ECO:0000256" key="8">
    <source>
        <dbReference type="ARBA" id="ARBA00022801"/>
    </source>
</evidence>
<dbReference type="EMBL" id="FOUI01000003">
    <property type="protein sequence ID" value="SFM32264.1"/>
    <property type="molecule type" value="Genomic_DNA"/>
</dbReference>
<evidence type="ECO:0000256" key="1">
    <source>
        <dbReference type="ARBA" id="ARBA00001561"/>
    </source>
</evidence>
<dbReference type="GO" id="GO:0005737">
    <property type="term" value="C:cytoplasm"/>
    <property type="evidence" value="ECO:0007669"/>
    <property type="project" value="UniProtKB-SubCell"/>
</dbReference>
<gene>
    <name evidence="14" type="ORF">SAMN05216217_103150</name>
</gene>
<comment type="cofactor">
    <cofactor evidence="2">
        <name>Zn(2+)</name>
        <dbReference type="ChEBI" id="CHEBI:29105"/>
    </cofactor>
</comment>
<evidence type="ECO:0000313" key="14">
    <source>
        <dbReference type="EMBL" id="SFM32264.1"/>
    </source>
</evidence>
<evidence type="ECO:0000256" key="3">
    <source>
        <dbReference type="ARBA" id="ARBA00004496"/>
    </source>
</evidence>
<evidence type="ECO:0000256" key="2">
    <source>
        <dbReference type="ARBA" id="ARBA00001947"/>
    </source>
</evidence>
<accession>A0A1I4PX05</accession>
<comment type="catalytic activity">
    <reaction evidence="1">
        <text>Hydrolyzes the link between N-acetylmuramoyl residues and L-amino acid residues in certain cell-wall glycopeptides.</text>
        <dbReference type="EC" id="3.5.1.28"/>
    </reaction>
</comment>
<evidence type="ECO:0000259" key="13">
    <source>
        <dbReference type="SMART" id="SM00644"/>
    </source>
</evidence>
<keyword evidence="10" id="KW-0961">Cell wall biogenesis/degradation</keyword>
<dbReference type="InterPro" id="IPR036505">
    <property type="entry name" value="Amidase/PGRP_sf"/>
</dbReference>
<dbReference type="PANTHER" id="PTHR30417">
    <property type="entry name" value="N-ACETYLMURAMOYL-L-ALANINE AMIDASE AMID"/>
    <property type="match status" value="1"/>
</dbReference>
<keyword evidence="15" id="KW-1185">Reference proteome</keyword>
<dbReference type="CDD" id="cd06583">
    <property type="entry name" value="PGRP"/>
    <property type="match status" value="1"/>
</dbReference>
<dbReference type="OrthoDB" id="9794842at2"/>
<name>A0A1I4PX05_9GAMM</name>
<dbReference type="AlphaFoldDB" id="A0A1I4PX05"/>
<keyword evidence="7" id="KW-0479">Metal-binding</keyword>
<dbReference type="InterPro" id="IPR002502">
    <property type="entry name" value="Amidase_domain"/>
</dbReference>
<keyword evidence="9" id="KW-0862">Zinc</keyword>
<evidence type="ECO:0000256" key="11">
    <source>
        <dbReference type="ARBA" id="ARBA00039257"/>
    </source>
</evidence>
<evidence type="ECO:0000256" key="7">
    <source>
        <dbReference type="ARBA" id="ARBA00022723"/>
    </source>
</evidence>
<organism evidence="14 15">
    <name type="scientific">Halopseudomonas yangmingensis</name>
    <dbReference type="NCBI Taxonomy" id="1720063"/>
    <lineage>
        <taxon>Bacteria</taxon>
        <taxon>Pseudomonadati</taxon>
        <taxon>Pseudomonadota</taxon>
        <taxon>Gammaproteobacteria</taxon>
        <taxon>Pseudomonadales</taxon>
        <taxon>Pseudomonadaceae</taxon>
        <taxon>Halopseudomonas</taxon>
    </lineage>
</organism>
<comment type="subcellular location">
    <subcellularLocation>
        <location evidence="3">Cytoplasm</location>
    </subcellularLocation>
</comment>